<reference evidence="5 6" key="1">
    <citation type="submission" date="2019-08" db="EMBL/GenBank/DDBJ databases">
        <title>Genome sequencing of Paenibacillus faecis DSM 23593(T).</title>
        <authorList>
            <person name="Kook J.-K."/>
            <person name="Park S.-N."/>
            <person name="Lim Y.K."/>
        </authorList>
    </citation>
    <scope>NUCLEOTIDE SEQUENCE [LARGE SCALE GENOMIC DNA]</scope>
    <source>
        <strain evidence="5 6">DSM 23593</strain>
    </source>
</reference>
<dbReference type="PROSITE" id="PS50932">
    <property type="entry name" value="HTH_LACI_2"/>
    <property type="match status" value="1"/>
</dbReference>
<proteinExistence type="predicted"/>
<keyword evidence="1" id="KW-0805">Transcription regulation</keyword>
<evidence type="ECO:0000313" key="6">
    <source>
        <dbReference type="Proteomes" id="UP000325218"/>
    </source>
</evidence>
<dbReference type="GO" id="GO:0000976">
    <property type="term" value="F:transcription cis-regulatory region binding"/>
    <property type="evidence" value="ECO:0007669"/>
    <property type="project" value="TreeGrafter"/>
</dbReference>
<dbReference type="AlphaFoldDB" id="A0A5D0CLG8"/>
<dbReference type="Gene3D" id="3.40.50.2300">
    <property type="match status" value="2"/>
</dbReference>
<dbReference type="SUPFAM" id="SSF53822">
    <property type="entry name" value="Periplasmic binding protein-like I"/>
    <property type="match status" value="1"/>
</dbReference>
<organism evidence="5 6">
    <name type="scientific">Paenibacillus faecis</name>
    <dbReference type="NCBI Taxonomy" id="862114"/>
    <lineage>
        <taxon>Bacteria</taxon>
        <taxon>Bacillati</taxon>
        <taxon>Bacillota</taxon>
        <taxon>Bacilli</taxon>
        <taxon>Bacillales</taxon>
        <taxon>Paenibacillaceae</taxon>
        <taxon>Paenibacillus</taxon>
    </lineage>
</organism>
<dbReference type="InterPro" id="IPR010982">
    <property type="entry name" value="Lambda_DNA-bd_dom_sf"/>
</dbReference>
<evidence type="ECO:0000259" key="4">
    <source>
        <dbReference type="PROSITE" id="PS50932"/>
    </source>
</evidence>
<dbReference type="PANTHER" id="PTHR30146">
    <property type="entry name" value="LACI-RELATED TRANSCRIPTIONAL REPRESSOR"/>
    <property type="match status" value="1"/>
</dbReference>
<sequence>MKKVTIQEIADFSGVSKFAVSRALSGKPGVSAQTREMILKAAGQLGYFKDGGKSSASAASPASAWNLSADGEGVARVGAILVLFPNVRYQNTDSLYWGPVFNGISARLNQIGADILTLTEPSGDSMFSLLNPKAIGGILTIGSVSTQILLEIQRLDIPVVMVDHHDPAFQSDSVFTDNLSAMREMMIKLISKGYRNFQFVGQIGDAPSFYERWLGFRSVLEDYKLGQRQIPELIGPEIANIHDTVPRVIAKHPLPEVFVCNNDTTAQFAMESLQRQGIEVPGDVQFTGFDNTDPELPLLATVDVNKELLGMRAVDKLVWRMANPYSNPEKLLIQAEVVLREKTQKEPEL</sequence>
<dbReference type="InterPro" id="IPR028082">
    <property type="entry name" value="Peripla_BP_I"/>
</dbReference>
<dbReference type="PANTHER" id="PTHR30146:SF109">
    <property type="entry name" value="HTH-TYPE TRANSCRIPTIONAL REGULATOR GALS"/>
    <property type="match status" value="1"/>
</dbReference>
<comment type="caution">
    <text evidence="5">The sequence shown here is derived from an EMBL/GenBank/DDBJ whole genome shotgun (WGS) entry which is preliminary data.</text>
</comment>
<dbReference type="OrthoDB" id="2026446at2"/>
<dbReference type="InterPro" id="IPR000843">
    <property type="entry name" value="HTH_LacI"/>
</dbReference>
<keyword evidence="2" id="KW-0238">DNA-binding</keyword>
<dbReference type="Gene3D" id="1.10.260.40">
    <property type="entry name" value="lambda repressor-like DNA-binding domains"/>
    <property type="match status" value="1"/>
</dbReference>
<dbReference type="Pfam" id="PF13377">
    <property type="entry name" value="Peripla_BP_3"/>
    <property type="match status" value="1"/>
</dbReference>
<dbReference type="Proteomes" id="UP000325218">
    <property type="component" value="Unassembled WGS sequence"/>
</dbReference>
<evidence type="ECO:0000256" key="1">
    <source>
        <dbReference type="ARBA" id="ARBA00023015"/>
    </source>
</evidence>
<dbReference type="InterPro" id="IPR046335">
    <property type="entry name" value="LacI/GalR-like_sensor"/>
</dbReference>
<gene>
    <name evidence="5" type="ORF">FRY98_23140</name>
</gene>
<evidence type="ECO:0000256" key="2">
    <source>
        <dbReference type="ARBA" id="ARBA00023125"/>
    </source>
</evidence>
<keyword evidence="6" id="KW-1185">Reference proteome</keyword>
<keyword evidence="3" id="KW-0804">Transcription</keyword>
<feature type="domain" description="HTH lacI-type" evidence="4">
    <location>
        <begin position="4"/>
        <end position="58"/>
    </location>
</feature>
<dbReference type="PROSITE" id="PS00356">
    <property type="entry name" value="HTH_LACI_1"/>
    <property type="match status" value="1"/>
</dbReference>
<dbReference type="SMART" id="SM00354">
    <property type="entry name" value="HTH_LACI"/>
    <property type="match status" value="1"/>
</dbReference>
<protein>
    <submittedName>
        <fullName evidence="5">LacI family transcriptional regulator</fullName>
    </submittedName>
</protein>
<accession>A0A5D0CLG8</accession>
<evidence type="ECO:0000313" key="5">
    <source>
        <dbReference type="EMBL" id="TYA10691.1"/>
    </source>
</evidence>
<name>A0A5D0CLG8_9BACL</name>
<evidence type="ECO:0000256" key="3">
    <source>
        <dbReference type="ARBA" id="ARBA00023163"/>
    </source>
</evidence>
<dbReference type="CDD" id="cd01392">
    <property type="entry name" value="HTH_LacI"/>
    <property type="match status" value="1"/>
</dbReference>
<dbReference type="Pfam" id="PF00356">
    <property type="entry name" value="LacI"/>
    <property type="match status" value="1"/>
</dbReference>
<dbReference type="SUPFAM" id="SSF47413">
    <property type="entry name" value="lambda repressor-like DNA-binding domains"/>
    <property type="match status" value="1"/>
</dbReference>
<dbReference type="RefSeq" id="WP_148456590.1">
    <property type="nucleotide sequence ID" value="NZ_VSDO01000005.1"/>
</dbReference>
<dbReference type="EMBL" id="VSDO01000005">
    <property type="protein sequence ID" value="TYA10691.1"/>
    <property type="molecule type" value="Genomic_DNA"/>
</dbReference>
<dbReference type="GO" id="GO:0003700">
    <property type="term" value="F:DNA-binding transcription factor activity"/>
    <property type="evidence" value="ECO:0007669"/>
    <property type="project" value="TreeGrafter"/>
</dbReference>